<feature type="compositionally biased region" description="Basic and acidic residues" evidence="1">
    <location>
        <begin position="415"/>
        <end position="430"/>
    </location>
</feature>
<feature type="region of interest" description="Disordered" evidence="1">
    <location>
        <begin position="243"/>
        <end position="264"/>
    </location>
</feature>
<feature type="compositionally biased region" description="Low complexity" evidence="1">
    <location>
        <begin position="326"/>
        <end position="336"/>
    </location>
</feature>
<dbReference type="GO" id="GO:0016020">
    <property type="term" value="C:membrane"/>
    <property type="evidence" value="ECO:0007669"/>
    <property type="project" value="TreeGrafter"/>
</dbReference>
<accession>A0A915DE39</accession>
<dbReference type="Pfam" id="PF24501">
    <property type="entry name" value="Ig_TMEM131L_5"/>
    <property type="match status" value="1"/>
</dbReference>
<feature type="compositionally biased region" description="Basic and acidic residues" evidence="1">
    <location>
        <begin position="505"/>
        <end position="518"/>
    </location>
</feature>
<dbReference type="PANTHER" id="PTHR22050">
    <property type="entry name" value="RW1 PROTEIN HOMOLOG"/>
    <property type="match status" value="1"/>
</dbReference>
<keyword evidence="2" id="KW-0472">Membrane</keyword>
<evidence type="ECO:0000256" key="1">
    <source>
        <dbReference type="SAM" id="MobiDB-lite"/>
    </source>
</evidence>
<evidence type="ECO:0000313" key="4">
    <source>
        <dbReference type="Proteomes" id="UP000887574"/>
    </source>
</evidence>
<dbReference type="WBParaSite" id="jg18907">
    <property type="protein sequence ID" value="jg18907"/>
    <property type="gene ID" value="jg18907"/>
</dbReference>
<keyword evidence="4" id="KW-1185">Reference proteome</keyword>
<feature type="compositionally biased region" description="Basic residues" evidence="1">
    <location>
        <begin position="453"/>
        <end position="464"/>
    </location>
</feature>
<organism evidence="4 5">
    <name type="scientific">Ditylenchus dipsaci</name>
    <dbReference type="NCBI Taxonomy" id="166011"/>
    <lineage>
        <taxon>Eukaryota</taxon>
        <taxon>Metazoa</taxon>
        <taxon>Ecdysozoa</taxon>
        <taxon>Nematoda</taxon>
        <taxon>Chromadorea</taxon>
        <taxon>Rhabditida</taxon>
        <taxon>Tylenchina</taxon>
        <taxon>Tylenchomorpha</taxon>
        <taxon>Sphaerularioidea</taxon>
        <taxon>Anguinidae</taxon>
        <taxon>Anguininae</taxon>
        <taxon>Ditylenchus</taxon>
    </lineage>
</organism>
<keyword evidence="2" id="KW-0812">Transmembrane</keyword>
<sequence>MHKLPTTLTVKRSFTIKNTGEVTFSIVNMSINNVPCENRGFRILNCHPFRLEPGEINLVDIAYTPDFLMSINEASLQIYMHMNGTPWIFDLAATIPKHMLSMCHSALPRPPFEGVMYYSCVFALLFCLICVIACSYLEGDRIITCAIRQQFVQERKVFDLNSAPPISTSSIAAIESKDNQSVITPAQRKRFGLKLPKRLRYKDYMHISPDSNLPTQFFWRSVNYVLWMFSHVWMMFREDGGVSEAAPSSSNNNNQRWARKKKAASILTPSTNGLPVENVKSKIVAGANDLVEEYLPTVKPNSKNDQKSRKLSNASGGYKSNGDMVSDFSSSFNDSSHTPSKEKIKTFSKVSSKKVVYPSEEDQSENLEMHFRLQRKLQIMDSEEVLSRANHVEIHNGVNNKGLSKNLLVEQRHQDKLETQKEEAVPKDSPNHLLRSISSSSSSVAAAKPSATHQKKSSKQKSKKGSSSSSQFSQSTGSSGSQSLSLATGPASNKQMSVEQAVLTETEKELSKSGKSSENEDISGLSDGSGVPEWAETTLPAGMAGFLR</sequence>
<evidence type="ECO:0000313" key="5">
    <source>
        <dbReference type="WBParaSite" id="jg18907"/>
    </source>
</evidence>
<dbReference type="Proteomes" id="UP000887574">
    <property type="component" value="Unplaced"/>
</dbReference>
<dbReference type="PANTHER" id="PTHR22050:SF0">
    <property type="entry name" value="TRANSMEMBRANE PROTEIN 131 HOMOLOG"/>
    <property type="match status" value="1"/>
</dbReference>
<feature type="region of interest" description="Disordered" evidence="1">
    <location>
        <begin position="415"/>
        <end position="548"/>
    </location>
</feature>
<feature type="compositionally biased region" description="Low complexity" evidence="1">
    <location>
        <begin position="436"/>
        <end position="451"/>
    </location>
</feature>
<proteinExistence type="predicted"/>
<reference evidence="5" key="1">
    <citation type="submission" date="2022-11" db="UniProtKB">
        <authorList>
            <consortium name="WormBaseParasite"/>
        </authorList>
    </citation>
    <scope>IDENTIFICATION</scope>
</reference>
<evidence type="ECO:0000259" key="3">
    <source>
        <dbReference type="Pfam" id="PF24501"/>
    </source>
</evidence>
<feature type="compositionally biased region" description="Low complexity" evidence="1">
    <location>
        <begin position="465"/>
        <end position="485"/>
    </location>
</feature>
<dbReference type="InterPro" id="IPR055437">
    <property type="entry name" value="TMEM131L_Ig_5"/>
</dbReference>
<keyword evidence="2" id="KW-1133">Transmembrane helix</keyword>
<dbReference type="AlphaFoldDB" id="A0A915DE39"/>
<dbReference type="InterPro" id="IPR039877">
    <property type="entry name" value="TMEM131-like"/>
</dbReference>
<feature type="region of interest" description="Disordered" evidence="1">
    <location>
        <begin position="296"/>
        <end position="364"/>
    </location>
</feature>
<feature type="domain" description="TMEM131L fifth Ig-like" evidence="3">
    <location>
        <begin position="18"/>
        <end position="81"/>
    </location>
</feature>
<evidence type="ECO:0000256" key="2">
    <source>
        <dbReference type="SAM" id="Phobius"/>
    </source>
</evidence>
<name>A0A915DE39_9BILA</name>
<protein>
    <submittedName>
        <fullName evidence="5">Transmembrane protein 131-like conserved domain-containing protein</fullName>
    </submittedName>
</protein>
<feature type="transmembrane region" description="Helical" evidence="2">
    <location>
        <begin position="115"/>
        <end position="137"/>
    </location>
</feature>